<keyword evidence="3" id="KW-0238">DNA-binding</keyword>
<feature type="modified residue" description="4-aspartylphosphate" evidence="5">
    <location>
        <position position="54"/>
    </location>
</feature>
<organism evidence="8 9">
    <name type="scientific">Curtobacterium herbarum</name>
    <dbReference type="NCBI Taxonomy" id="150122"/>
    <lineage>
        <taxon>Bacteria</taxon>
        <taxon>Bacillati</taxon>
        <taxon>Actinomycetota</taxon>
        <taxon>Actinomycetes</taxon>
        <taxon>Micrococcales</taxon>
        <taxon>Microbacteriaceae</taxon>
        <taxon>Curtobacterium</taxon>
    </lineage>
</organism>
<dbReference type="Pfam" id="PF00072">
    <property type="entry name" value="Response_reg"/>
    <property type="match status" value="1"/>
</dbReference>
<evidence type="ECO:0000256" key="3">
    <source>
        <dbReference type="ARBA" id="ARBA00023125"/>
    </source>
</evidence>
<dbReference type="InterPro" id="IPR000792">
    <property type="entry name" value="Tscrpt_reg_LuxR_C"/>
</dbReference>
<protein>
    <submittedName>
        <fullName evidence="8">Response regulator transcription factor</fullName>
    </submittedName>
</protein>
<evidence type="ECO:0000259" key="7">
    <source>
        <dbReference type="PROSITE" id="PS50110"/>
    </source>
</evidence>
<comment type="caution">
    <text evidence="8">The sequence shown here is derived from an EMBL/GenBank/DDBJ whole genome shotgun (WGS) entry which is preliminary data.</text>
</comment>
<dbReference type="Proteomes" id="UP001501742">
    <property type="component" value="Unassembled WGS sequence"/>
</dbReference>
<reference evidence="9" key="1">
    <citation type="journal article" date="2019" name="Int. J. Syst. Evol. Microbiol.">
        <title>The Global Catalogue of Microorganisms (GCM) 10K type strain sequencing project: providing services to taxonomists for standard genome sequencing and annotation.</title>
        <authorList>
            <consortium name="The Broad Institute Genomics Platform"/>
            <consortium name="The Broad Institute Genome Sequencing Center for Infectious Disease"/>
            <person name="Wu L."/>
            <person name="Ma J."/>
        </authorList>
    </citation>
    <scope>NUCLEOTIDE SEQUENCE [LARGE SCALE GENOMIC DNA]</scope>
    <source>
        <strain evidence="9">JCM 12140</strain>
    </source>
</reference>
<dbReference type="Gene3D" id="3.40.50.2300">
    <property type="match status" value="1"/>
</dbReference>
<keyword evidence="1 5" id="KW-0597">Phosphoprotein</keyword>
<dbReference type="Pfam" id="PF00196">
    <property type="entry name" value="GerE"/>
    <property type="match status" value="1"/>
</dbReference>
<accession>A0ABP4K4V7</accession>
<proteinExistence type="predicted"/>
<name>A0ABP4K4V7_9MICO</name>
<dbReference type="PANTHER" id="PTHR43214">
    <property type="entry name" value="TWO-COMPONENT RESPONSE REGULATOR"/>
    <property type="match status" value="1"/>
</dbReference>
<dbReference type="SUPFAM" id="SSF52172">
    <property type="entry name" value="CheY-like"/>
    <property type="match status" value="1"/>
</dbReference>
<evidence type="ECO:0000313" key="9">
    <source>
        <dbReference type="Proteomes" id="UP001501742"/>
    </source>
</evidence>
<dbReference type="RefSeq" id="WP_204607813.1">
    <property type="nucleotide sequence ID" value="NZ_BAAAJX010000003.1"/>
</dbReference>
<keyword evidence="4" id="KW-0804">Transcription</keyword>
<dbReference type="EMBL" id="BAAAJX010000003">
    <property type="protein sequence ID" value="GAA1492614.1"/>
    <property type="molecule type" value="Genomic_DNA"/>
</dbReference>
<dbReference type="InterPro" id="IPR016032">
    <property type="entry name" value="Sig_transdc_resp-reg_C-effctor"/>
</dbReference>
<dbReference type="InterPro" id="IPR039420">
    <property type="entry name" value="WalR-like"/>
</dbReference>
<evidence type="ECO:0000313" key="8">
    <source>
        <dbReference type="EMBL" id="GAA1492614.1"/>
    </source>
</evidence>
<evidence type="ECO:0000256" key="1">
    <source>
        <dbReference type="ARBA" id="ARBA00022553"/>
    </source>
</evidence>
<dbReference type="SMART" id="SM00421">
    <property type="entry name" value="HTH_LUXR"/>
    <property type="match status" value="1"/>
</dbReference>
<dbReference type="SMART" id="SM00448">
    <property type="entry name" value="REC"/>
    <property type="match status" value="1"/>
</dbReference>
<dbReference type="SUPFAM" id="SSF46894">
    <property type="entry name" value="C-terminal effector domain of the bipartite response regulators"/>
    <property type="match status" value="1"/>
</dbReference>
<evidence type="ECO:0000256" key="5">
    <source>
        <dbReference type="PROSITE-ProRule" id="PRU00169"/>
    </source>
</evidence>
<dbReference type="InterPro" id="IPR011006">
    <property type="entry name" value="CheY-like_superfamily"/>
</dbReference>
<gene>
    <name evidence="8" type="ORF">GCM10009627_09600</name>
</gene>
<feature type="domain" description="Response regulatory" evidence="7">
    <location>
        <begin position="3"/>
        <end position="123"/>
    </location>
</feature>
<dbReference type="InterPro" id="IPR001789">
    <property type="entry name" value="Sig_transdc_resp-reg_receiver"/>
</dbReference>
<dbReference type="PROSITE" id="PS50110">
    <property type="entry name" value="RESPONSE_REGULATORY"/>
    <property type="match status" value="1"/>
</dbReference>
<dbReference type="InterPro" id="IPR058245">
    <property type="entry name" value="NreC/VraR/RcsB-like_REC"/>
</dbReference>
<dbReference type="CDD" id="cd06170">
    <property type="entry name" value="LuxR_C_like"/>
    <property type="match status" value="1"/>
</dbReference>
<evidence type="ECO:0000259" key="6">
    <source>
        <dbReference type="PROSITE" id="PS50043"/>
    </source>
</evidence>
<keyword evidence="9" id="KW-1185">Reference proteome</keyword>
<dbReference type="PANTHER" id="PTHR43214:SF24">
    <property type="entry name" value="TRANSCRIPTIONAL REGULATORY PROTEIN NARL-RELATED"/>
    <property type="match status" value="1"/>
</dbReference>
<evidence type="ECO:0000256" key="2">
    <source>
        <dbReference type="ARBA" id="ARBA00023015"/>
    </source>
</evidence>
<sequence length="230" mass="24708">MIRVALVDDQELFRSGLRVVLDAQEDMVVVGEAANGADGLVLIHAEDPDVVLLDMRMPVMDGLATMRALAADRRADDVRPRVIVLTTFALDRAAMDAIRSGAQGFLLKDTTPAFLTAAIRTVHDGNAVLAPGELSRLLDRHEPGGTPTVEPPAEFGRLSPREVVVFARVARGETNAEIAAAEYVSESTVKTQVSSILQKLDLRDRVHLVVWAHDHGLPGDTVPSAPNGGR</sequence>
<keyword evidence="2" id="KW-0805">Transcription regulation</keyword>
<dbReference type="CDD" id="cd17535">
    <property type="entry name" value="REC_NarL-like"/>
    <property type="match status" value="1"/>
</dbReference>
<feature type="domain" description="HTH luxR-type" evidence="6">
    <location>
        <begin position="151"/>
        <end position="216"/>
    </location>
</feature>
<dbReference type="PROSITE" id="PS50043">
    <property type="entry name" value="HTH_LUXR_2"/>
    <property type="match status" value="1"/>
</dbReference>
<dbReference type="PRINTS" id="PR00038">
    <property type="entry name" value="HTHLUXR"/>
</dbReference>
<evidence type="ECO:0000256" key="4">
    <source>
        <dbReference type="ARBA" id="ARBA00023163"/>
    </source>
</evidence>